<evidence type="ECO:0000313" key="1">
    <source>
        <dbReference type="EMBL" id="CAF4314664.1"/>
    </source>
</evidence>
<dbReference type="Proteomes" id="UP000663868">
    <property type="component" value="Unassembled WGS sequence"/>
</dbReference>
<accession>A0A820IQ16</accession>
<name>A0A820IQ16_9BILA</name>
<evidence type="ECO:0000313" key="2">
    <source>
        <dbReference type="Proteomes" id="UP000663868"/>
    </source>
</evidence>
<dbReference type="EMBL" id="CAJOBB010015251">
    <property type="protein sequence ID" value="CAF4314664.1"/>
    <property type="molecule type" value="Genomic_DNA"/>
</dbReference>
<protein>
    <submittedName>
        <fullName evidence="1">Uncharacterized protein</fullName>
    </submittedName>
</protein>
<reference evidence="1" key="1">
    <citation type="submission" date="2021-02" db="EMBL/GenBank/DDBJ databases">
        <authorList>
            <person name="Nowell W R."/>
        </authorList>
    </citation>
    <scope>NUCLEOTIDE SEQUENCE</scope>
</reference>
<dbReference type="AlphaFoldDB" id="A0A820IQ16"/>
<sequence>MMKLFLRLPIIFHRQISALDIIVSKSQALTSLQTRGINLTLSGVTNIGTIAIDVPVRSQEVHHLVNCVGRLITSYVQEFLPHDTQLIQIM</sequence>
<comment type="caution">
    <text evidence="1">The sequence shown here is derived from an EMBL/GenBank/DDBJ whole genome shotgun (WGS) entry which is preliminary data.</text>
</comment>
<gene>
    <name evidence="1" type="ORF">KXQ929_LOCUS46284</name>
</gene>
<proteinExistence type="predicted"/>
<feature type="non-terminal residue" evidence="1">
    <location>
        <position position="1"/>
    </location>
</feature>
<organism evidence="1 2">
    <name type="scientific">Adineta steineri</name>
    <dbReference type="NCBI Taxonomy" id="433720"/>
    <lineage>
        <taxon>Eukaryota</taxon>
        <taxon>Metazoa</taxon>
        <taxon>Spiralia</taxon>
        <taxon>Gnathifera</taxon>
        <taxon>Rotifera</taxon>
        <taxon>Eurotatoria</taxon>
        <taxon>Bdelloidea</taxon>
        <taxon>Adinetida</taxon>
        <taxon>Adinetidae</taxon>
        <taxon>Adineta</taxon>
    </lineage>
</organism>